<evidence type="ECO:0000313" key="3">
    <source>
        <dbReference type="EMBL" id="SKA57537.1"/>
    </source>
</evidence>
<organism evidence="3 4">
    <name type="scientific">Succinivibrio dextrinosolvens DSM 3072</name>
    <dbReference type="NCBI Taxonomy" id="1123324"/>
    <lineage>
        <taxon>Bacteria</taxon>
        <taxon>Pseudomonadati</taxon>
        <taxon>Pseudomonadota</taxon>
        <taxon>Gammaproteobacteria</taxon>
        <taxon>Aeromonadales</taxon>
        <taxon>Succinivibrionaceae</taxon>
        <taxon>Succinivibrio</taxon>
    </lineage>
</organism>
<accession>A0A1T4UXX2</accession>
<proteinExistence type="predicted"/>
<dbReference type="Proteomes" id="UP000242432">
    <property type="component" value="Unassembled WGS sequence"/>
</dbReference>
<dbReference type="NCBIfam" id="NF037995">
    <property type="entry name" value="TRAP_S1"/>
    <property type="match status" value="1"/>
</dbReference>
<keyword evidence="4" id="KW-1185">Reference proteome</keyword>
<dbReference type="AlphaFoldDB" id="A0A1T4UXX2"/>
<evidence type="ECO:0000256" key="2">
    <source>
        <dbReference type="SAM" id="SignalP"/>
    </source>
</evidence>
<evidence type="ECO:0000313" key="4">
    <source>
        <dbReference type="Proteomes" id="UP000242432"/>
    </source>
</evidence>
<gene>
    <name evidence="3" type="ORF">SAMN02745213_00244</name>
</gene>
<protein>
    <submittedName>
        <fullName evidence="3">Tripartite ATP-independent transporter solute receptor, DctP family</fullName>
    </submittedName>
</protein>
<keyword evidence="3" id="KW-0675">Receptor</keyword>
<feature type="chain" id="PRO_5013182467" evidence="2">
    <location>
        <begin position="26"/>
        <end position="327"/>
    </location>
</feature>
<feature type="signal peptide" evidence="2">
    <location>
        <begin position="1"/>
        <end position="25"/>
    </location>
</feature>
<dbReference type="PANTHER" id="PTHR33376:SF2">
    <property type="entry name" value="DICARBOXYLATE-BINDING PERIPLASMIC PROTEIN"/>
    <property type="match status" value="1"/>
</dbReference>
<dbReference type="Gene3D" id="3.40.190.170">
    <property type="entry name" value="Bacterial extracellular solute-binding protein, family 7"/>
    <property type="match status" value="1"/>
</dbReference>
<dbReference type="InterPro" id="IPR018389">
    <property type="entry name" value="DctP_fam"/>
</dbReference>
<dbReference type="RefSeq" id="WP_078927866.1">
    <property type="nucleotide sequence ID" value="NZ_FUXX01000002.1"/>
</dbReference>
<evidence type="ECO:0000256" key="1">
    <source>
        <dbReference type="ARBA" id="ARBA00022729"/>
    </source>
</evidence>
<name>A0A1T4UXX2_9GAMM</name>
<dbReference type="InterPro" id="IPR038404">
    <property type="entry name" value="TRAP_DctP_sf"/>
</dbReference>
<dbReference type="GO" id="GO:0055085">
    <property type="term" value="P:transmembrane transport"/>
    <property type="evidence" value="ECO:0007669"/>
    <property type="project" value="InterPro"/>
</dbReference>
<reference evidence="4" key="1">
    <citation type="submission" date="2017-02" db="EMBL/GenBank/DDBJ databases">
        <authorList>
            <person name="Varghese N."/>
            <person name="Submissions S."/>
        </authorList>
    </citation>
    <scope>NUCLEOTIDE SEQUENCE [LARGE SCALE GENOMIC DNA]</scope>
    <source>
        <strain evidence="4">DSM 3072</strain>
    </source>
</reference>
<keyword evidence="1 2" id="KW-0732">Signal</keyword>
<dbReference type="Pfam" id="PF03480">
    <property type="entry name" value="DctP"/>
    <property type="match status" value="1"/>
</dbReference>
<dbReference type="EMBL" id="FUXX01000002">
    <property type="protein sequence ID" value="SKA57537.1"/>
    <property type="molecule type" value="Genomic_DNA"/>
</dbReference>
<sequence>MNLKKMITISVCVLSALALSVSAQARTTITIAHTHVETHPEHKAFLAFKNHIENNIDDKYEIQIYPNGLSGSNERVFELVKINSIQFMAISSSNIENLAKSYAIFSIPYLFNSEDVYEKFISDPEVLKELGKNSDKEGFVPLAAFTAGTRNFYAKFPIYSVDDLKDKVIRVQTGRTNSLMMEAFGANDYIMKFSDVYQALKHDVIDGAENNELVLVDQKHGELCKYYSYDGHQMIPDLLIGSRDFLKSLSDEEYAVFKEAAMEAQRVEFREWKYRINAAKEQAKTMGVNFINVDVNAFREKVLPLHDELLEKNPKIRELYEIAKKYY</sequence>
<dbReference type="PANTHER" id="PTHR33376">
    <property type="match status" value="1"/>
</dbReference>
<dbReference type="GO" id="GO:0030246">
    <property type="term" value="F:carbohydrate binding"/>
    <property type="evidence" value="ECO:0007669"/>
    <property type="project" value="TreeGrafter"/>
</dbReference>